<dbReference type="RefSeq" id="WP_187150743.1">
    <property type="nucleotide sequence ID" value="NZ_LWUJ01000017.1"/>
</dbReference>
<keyword evidence="3" id="KW-1185">Reference proteome</keyword>
<gene>
    <name evidence="2" type="ORF">A6V39_05535</name>
</gene>
<keyword evidence="1" id="KW-0175">Coiled coil</keyword>
<reference evidence="3" key="1">
    <citation type="submission" date="2016-04" db="EMBL/GenBank/DDBJ databases">
        <authorList>
            <person name="Quiroz-Castaneda R.E."/>
            <person name="Martinez-Ocampo F."/>
        </authorList>
    </citation>
    <scope>NUCLEOTIDE SEQUENCE [LARGE SCALE GENOMIC DNA]</scope>
    <source>
        <strain evidence="3">INIFAP01</strain>
    </source>
</reference>
<proteinExistence type="predicted"/>
<dbReference type="AlphaFoldDB" id="A0A1A9QB92"/>
<comment type="caution">
    <text evidence="2">The sequence shown here is derived from an EMBL/GenBank/DDBJ whole genome shotgun (WGS) entry which is preliminary data.</text>
</comment>
<evidence type="ECO:0000256" key="1">
    <source>
        <dbReference type="SAM" id="Coils"/>
    </source>
</evidence>
<sequence length="114" mass="14012">MNNKEIINLLKEERNALDLQRHNIKETNRRLNLQIRRLTDDINRMSPAVKKRFAPRLRRQIKISRENINNNNYYLLRTWSEKNIRWENKCTDNGICWFKLTQLIEEERGWGIYI</sequence>
<dbReference type="Proteomes" id="UP000077623">
    <property type="component" value="Unassembled WGS sequence"/>
</dbReference>
<organism evidence="2 3">
    <name type="scientific">Candidatus Mycoplasma haematobovis</name>
    <dbReference type="NCBI Taxonomy" id="432608"/>
    <lineage>
        <taxon>Bacteria</taxon>
        <taxon>Bacillati</taxon>
        <taxon>Mycoplasmatota</taxon>
        <taxon>Mollicutes</taxon>
        <taxon>Mycoplasmataceae</taxon>
        <taxon>Mycoplasma</taxon>
    </lineage>
</organism>
<protein>
    <submittedName>
        <fullName evidence="2">Uncharacterized protein</fullName>
    </submittedName>
</protein>
<dbReference type="EMBL" id="LWUJ01000017">
    <property type="protein sequence ID" value="OAL09733.1"/>
    <property type="molecule type" value="Genomic_DNA"/>
</dbReference>
<name>A0A1A9QB92_9MOLU</name>
<accession>A0A1A9QB92</accession>
<feature type="coiled-coil region" evidence="1">
    <location>
        <begin position="7"/>
        <end position="41"/>
    </location>
</feature>
<evidence type="ECO:0000313" key="3">
    <source>
        <dbReference type="Proteomes" id="UP000077623"/>
    </source>
</evidence>
<evidence type="ECO:0000313" key="2">
    <source>
        <dbReference type="EMBL" id="OAL09733.1"/>
    </source>
</evidence>